<organism evidence="12 13">
    <name type="scientific">Desulfofustis limnaeus</name>
    <dbReference type="NCBI Taxonomy" id="2740163"/>
    <lineage>
        <taxon>Bacteria</taxon>
        <taxon>Pseudomonadati</taxon>
        <taxon>Thermodesulfobacteriota</taxon>
        <taxon>Desulfobulbia</taxon>
        <taxon>Desulfobulbales</taxon>
        <taxon>Desulfocapsaceae</taxon>
        <taxon>Desulfofustis</taxon>
    </lineage>
</organism>
<keyword evidence="6 11" id="KW-0547">Nucleotide-binding</keyword>
<dbReference type="HAMAP" id="MF_00228">
    <property type="entry name" value="Thz_kinase"/>
    <property type="match status" value="1"/>
</dbReference>
<evidence type="ECO:0000256" key="2">
    <source>
        <dbReference type="ARBA" id="ARBA00001946"/>
    </source>
</evidence>
<keyword evidence="8 11" id="KW-0067">ATP-binding</keyword>
<evidence type="ECO:0000256" key="7">
    <source>
        <dbReference type="ARBA" id="ARBA00022777"/>
    </source>
</evidence>
<evidence type="ECO:0000256" key="8">
    <source>
        <dbReference type="ARBA" id="ARBA00022840"/>
    </source>
</evidence>
<feature type="binding site" evidence="11">
    <location>
        <position position="168"/>
    </location>
    <ligand>
        <name>ATP</name>
        <dbReference type="ChEBI" id="CHEBI:30616"/>
    </ligand>
</feature>
<name>A0ABN6M198_9BACT</name>
<evidence type="ECO:0000256" key="1">
    <source>
        <dbReference type="ARBA" id="ARBA00001771"/>
    </source>
</evidence>
<gene>
    <name evidence="11 12" type="primary">thiM</name>
    <name evidence="12" type="ORF">DPPLL_10080</name>
</gene>
<evidence type="ECO:0000256" key="3">
    <source>
        <dbReference type="ARBA" id="ARBA00004868"/>
    </source>
</evidence>
<comment type="cofactor">
    <cofactor evidence="2 11">
        <name>Mg(2+)</name>
        <dbReference type="ChEBI" id="CHEBI:18420"/>
    </cofactor>
</comment>
<feature type="binding site" evidence="11">
    <location>
        <position position="195"/>
    </location>
    <ligand>
        <name>substrate</name>
    </ligand>
</feature>
<feature type="binding site" evidence="11">
    <location>
        <position position="46"/>
    </location>
    <ligand>
        <name>substrate</name>
    </ligand>
</feature>
<feature type="binding site" evidence="11">
    <location>
        <position position="122"/>
    </location>
    <ligand>
        <name>ATP</name>
        <dbReference type="ChEBI" id="CHEBI:30616"/>
    </ligand>
</feature>
<dbReference type="InterPro" id="IPR000417">
    <property type="entry name" value="Hyethyz_kinase"/>
</dbReference>
<evidence type="ECO:0000313" key="12">
    <source>
        <dbReference type="EMBL" id="BDD86643.1"/>
    </source>
</evidence>
<accession>A0ABN6M198</accession>
<evidence type="ECO:0000256" key="10">
    <source>
        <dbReference type="ARBA" id="ARBA00022977"/>
    </source>
</evidence>
<comment type="function">
    <text evidence="11">Catalyzes the phosphorylation of the hydroxyl group of 4-methyl-5-beta-hydroxyethylthiazole (THZ).</text>
</comment>
<protein>
    <recommendedName>
        <fullName evidence="11">Hydroxyethylthiazole kinase</fullName>
        <ecNumber evidence="11">2.7.1.50</ecNumber>
    </recommendedName>
    <alternativeName>
        <fullName evidence="11">4-methyl-5-beta-hydroxyethylthiazole kinase</fullName>
        <shortName evidence="11">TH kinase</shortName>
        <shortName evidence="11">Thz kinase</shortName>
    </alternativeName>
</protein>
<evidence type="ECO:0000256" key="4">
    <source>
        <dbReference type="ARBA" id="ARBA00022679"/>
    </source>
</evidence>
<dbReference type="Gene3D" id="3.40.1190.20">
    <property type="match status" value="1"/>
</dbReference>
<dbReference type="EC" id="2.7.1.50" evidence="11"/>
<comment type="pathway">
    <text evidence="3 11">Cofactor biosynthesis; thiamine diphosphate biosynthesis; 4-methyl-5-(2-phosphoethyl)-thiazole from 5-(2-hydroxyethyl)-4-methylthiazole: step 1/1.</text>
</comment>
<dbReference type="NCBIfam" id="TIGR00694">
    <property type="entry name" value="thiM"/>
    <property type="match status" value="1"/>
</dbReference>
<sequence>MNFRQRAADNLRRVREQKPLIHNITNFVVMNYTANALLAAGASPVMAHAENEVQEMVQLAGALVLNIGTLSDDWVTAMLAAGQAASEHNTPIVLDPVGAGATRLRTKAAQRILSQTRVSIVRGNASEILALGDEATTTKGVDAVHGVDQAEATAAALATSLGTVLAITGPIDLITDGHRLLRVANGHPLLPTVTGTGCSATALVAAFAAVDDDPVAAAATALAYFGLAGEMAGTESRGPGSFMINLLDALYLMTPEQLADGCRISAA</sequence>
<evidence type="ECO:0000256" key="5">
    <source>
        <dbReference type="ARBA" id="ARBA00022723"/>
    </source>
</evidence>
<keyword evidence="7 11" id="KW-0418">Kinase</keyword>
<dbReference type="SUPFAM" id="SSF53613">
    <property type="entry name" value="Ribokinase-like"/>
    <property type="match status" value="1"/>
</dbReference>
<dbReference type="PRINTS" id="PR01099">
    <property type="entry name" value="HYETHTZKNASE"/>
</dbReference>
<dbReference type="RefSeq" id="WP_284153721.1">
    <property type="nucleotide sequence ID" value="NZ_AP025516.1"/>
</dbReference>
<dbReference type="InterPro" id="IPR029056">
    <property type="entry name" value="Ribokinase-like"/>
</dbReference>
<reference evidence="12 13" key="1">
    <citation type="submission" date="2022-01" db="EMBL/GenBank/DDBJ databases">
        <title>Desulfofustis limnae sp. nov., a novel mesophilic sulfate-reducing bacterium isolated from marsh soil.</title>
        <authorList>
            <person name="Watanabe M."/>
            <person name="Takahashi A."/>
            <person name="Kojima H."/>
            <person name="Fukui M."/>
        </authorList>
    </citation>
    <scope>NUCLEOTIDE SEQUENCE [LARGE SCALE GENOMIC DNA]</scope>
    <source>
        <strain evidence="12 13">PPLL</strain>
    </source>
</reference>
<comment type="similarity">
    <text evidence="11">Belongs to the Thz kinase family.</text>
</comment>
<keyword evidence="10 11" id="KW-0784">Thiamine biosynthesis</keyword>
<keyword evidence="9 11" id="KW-0460">Magnesium</keyword>
<dbReference type="PIRSF" id="PIRSF000513">
    <property type="entry name" value="Thz_kinase"/>
    <property type="match status" value="1"/>
</dbReference>
<dbReference type="CDD" id="cd01170">
    <property type="entry name" value="THZ_kinase"/>
    <property type="match status" value="1"/>
</dbReference>
<evidence type="ECO:0000256" key="9">
    <source>
        <dbReference type="ARBA" id="ARBA00022842"/>
    </source>
</evidence>
<dbReference type="NCBIfam" id="NF006830">
    <property type="entry name" value="PRK09355.1"/>
    <property type="match status" value="1"/>
</dbReference>
<proteinExistence type="inferred from homology"/>
<evidence type="ECO:0000256" key="6">
    <source>
        <dbReference type="ARBA" id="ARBA00022741"/>
    </source>
</evidence>
<evidence type="ECO:0000313" key="13">
    <source>
        <dbReference type="Proteomes" id="UP000830055"/>
    </source>
</evidence>
<keyword evidence="13" id="KW-1185">Reference proteome</keyword>
<keyword evidence="4 11" id="KW-0808">Transferase</keyword>
<dbReference type="EMBL" id="AP025516">
    <property type="protein sequence ID" value="BDD86643.1"/>
    <property type="molecule type" value="Genomic_DNA"/>
</dbReference>
<dbReference type="Proteomes" id="UP000830055">
    <property type="component" value="Chromosome"/>
</dbReference>
<dbReference type="Pfam" id="PF02110">
    <property type="entry name" value="HK"/>
    <property type="match status" value="1"/>
</dbReference>
<comment type="catalytic activity">
    <reaction evidence="1 11">
        <text>5-(2-hydroxyethyl)-4-methylthiazole + ATP = 4-methyl-5-(2-phosphooxyethyl)-thiazole + ADP + H(+)</text>
        <dbReference type="Rhea" id="RHEA:24212"/>
        <dbReference type="ChEBI" id="CHEBI:15378"/>
        <dbReference type="ChEBI" id="CHEBI:17957"/>
        <dbReference type="ChEBI" id="CHEBI:30616"/>
        <dbReference type="ChEBI" id="CHEBI:58296"/>
        <dbReference type="ChEBI" id="CHEBI:456216"/>
        <dbReference type="EC" id="2.7.1.50"/>
    </reaction>
</comment>
<keyword evidence="5 11" id="KW-0479">Metal-binding</keyword>
<dbReference type="GO" id="GO:0016301">
    <property type="term" value="F:kinase activity"/>
    <property type="evidence" value="ECO:0007669"/>
    <property type="project" value="UniProtKB-KW"/>
</dbReference>
<evidence type="ECO:0000256" key="11">
    <source>
        <dbReference type="HAMAP-Rule" id="MF_00228"/>
    </source>
</evidence>